<dbReference type="GO" id="GO:0016592">
    <property type="term" value="C:mediator complex"/>
    <property type="evidence" value="ECO:0007669"/>
    <property type="project" value="InterPro"/>
</dbReference>
<keyword evidence="6 9" id="KW-0804">Transcription</keyword>
<gene>
    <name evidence="9" type="primary">MED8</name>
    <name evidence="10" type="ORF">RI543_003647</name>
</gene>
<evidence type="ECO:0000256" key="8">
    <source>
        <dbReference type="ARBA" id="ARBA00031261"/>
    </source>
</evidence>
<keyword evidence="7 9" id="KW-0539">Nucleus</keyword>
<name>A0AAN8A6N5_9SACH</name>
<evidence type="ECO:0000256" key="2">
    <source>
        <dbReference type="ARBA" id="ARBA00005716"/>
    </source>
</evidence>
<comment type="subcellular location">
    <subcellularLocation>
        <location evidence="1 9">Nucleus</location>
    </subcellularLocation>
</comment>
<keyword evidence="5 9" id="KW-0010">Activator</keyword>
<organism evidence="10 11">
    <name type="scientific">Arxiozyma heterogenica</name>
    <dbReference type="NCBI Taxonomy" id="278026"/>
    <lineage>
        <taxon>Eukaryota</taxon>
        <taxon>Fungi</taxon>
        <taxon>Dikarya</taxon>
        <taxon>Ascomycota</taxon>
        <taxon>Saccharomycotina</taxon>
        <taxon>Saccharomycetes</taxon>
        <taxon>Saccharomycetales</taxon>
        <taxon>Saccharomycetaceae</taxon>
        <taxon>Arxiozyma</taxon>
    </lineage>
</organism>
<dbReference type="Pfam" id="PF10232">
    <property type="entry name" value="Med8"/>
    <property type="match status" value="1"/>
</dbReference>
<dbReference type="GO" id="GO:0003712">
    <property type="term" value="F:transcription coregulator activity"/>
    <property type="evidence" value="ECO:0007669"/>
    <property type="project" value="InterPro"/>
</dbReference>
<protein>
    <recommendedName>
        <fullName evidence="3 9">Mediator of RNA polymerase II transcription subunit 8</fullName>
    </recommendedName>
    <alternativeName>
        <fullName evidence="8 9">Mediator complex subunit 8</fullName>
    </alternativeName>
</protein>
<dbReference type="Gene3D" id="6.10.250.2610">
    <property type="match status" value="1"/>
</dbReference>
<sequence length="216" mass="25202">MSNNEPIRSKSITHVSQDSDLKIDYNGIPSQALDAIRMRLAQLIHSLKRIRDELSKPDLPQRYSLQSQLNITLQQLLSVTSTLEHFHESLDSTVIYPLPQFPTTSHENLLTTLLRKKYTPEVDQWLGESREAAEVDNRWLTESKIKDLLKTDNNITEWALGVFNKEYEKYNARNELDVHPDNSKMAVDEEDKYNHYKPTKPFKIEKILSYTFRGEL</sequence>
<dbReference type="PANTHER" id="PTHR13074">
    <property type="entry name" value="MEDIATOR OF RNA POLYMERASE II TRANSCRIPTION SUBUNIT 8"/>
    <property type="match status" value="1"/>
</dbReference>
<evidence type="ECO:0000256" key="4">
    <source>
        <dbReference type="ARBA" id="ARBA00023015"/>
    </source>
</evidence>
<comment type="subunit">
    <text evidence="9">Component of the Mediator complex.</text>
</comment>
<accession>A0AAN8A6N5</accession>
<comment type="function">
    <text evidence="9">Component of the Mediator complex, a coactivator involved in the regulated transcription of nearly all RNA polymerase II-dependent genes. Mediator functions as a bridge to convey information from gene-specific regulatory proteins to the basal RNA polymerase II transcription machinery. Mediator is recruited to promoters by direct interactions with regulatory proteins and serves as a scaffold for the assembly of a functional preinitiation complex with RNA polymerase II and the general transcription factors.</text>
</comment>
<dbReference type="GO" id="GO:0006357">
    <property type="term" value="P:regulation of transcription by RNA polymerase II"/>
    <property type="evidence" value="ECO:0007669"/>
    <property type="project" value="InterPro"/>
</dbReference>
<dbReference type="Gene3D" id="1.20.58.1710">
    <property type="match status" value="1"/>
</dbReference>
<evidence type="ECO:0000256" key="5">
    <source>
        <dbReference type="ARBA" id="ARBA00023159"/>
    </source>
</evidence>
<dbReference type="PANTHER" id="PTHR13074:SF9">
    <property type="entry name" value="MEDIATOR OF RNA POLYMERASE II TRANSCRIPTION SUBUNIT 8"/>
    <property type="match status" value="1"/>
</dbReference>
<evidence type="ECO:0000256" key="3">
    <source>
        <dbReference type="ARBA" id="ARBA00020637"/>
    </source>
</evidence>
<dbReference type="Proteomes" id="UP001306508">
    <property type="component" value="Unassembled WGS sequence"/>
</dbReference>
<reference evidence="11" key="1">
    <citation type="submission" date="2023-07" db="EMBL/GenBank/DDBJ databases">
        <title>A draft genome of Kazachstania heterogenica Y-27499.</title>
        <authorList>
            <person name="Donic C."/>
            <person name="Kralova J.S."/>
            <person name="Fidel L."/>
            <person name="Ben-Dor S."/>
            <person name="Jung S."/>
        </authorList>
    </citation>
    <scope>NUCLEOTIDE SEQUENCE [LARGE SCALE GENOMIC DNA]</scope>
    <source>
        <strain evidence="11">Y27499</strain>
    </source>
</reference>
<comment type="similarity">
    <text evidence="2 9">Belongs to the Mediator complex subunit 8 family.</text>
</comment>
<dbReference type="InterPro" id="IPR019364">
    <property type="entry name" value="Mediatior_Med8_fun/met"/>
</dbReference>
<dbReference type="EMBL" id="JAWIZZ010000048">
    <property type="protein sequence ID" value="KAK5779027.1"/>
    <property type="molecule type" value="Genomic_DNA"/>
</dbReference>
<dbReference type="GO" id="GO:0000978">
    <property type="term" value="F:RNA polymerase II cis-regulatory region sequence-specific DNA binding"/>
    <property type="evidence" value="ECO:0007669"/>
    <property type="project" value="TreeGrafter"/>
</dbReference>
<keyword evidence="4 9" id="KW-0805">Transcription regulation</keyword>
<keyword evidence="11" id="KW-1185">Reference proteome</keyword>
<evidence type="ECO:0000256" key="6">
    <source>
        <dbReference type="ARBA" id="ARBA00023163"/>
    </source>
</evidence>
<evidence type="ECO:0000256" key="1">
    <source>
        <dbReference type="ARBA" id="ARBA00004123"/>
    </source>
</evidence>
<comment type="caution">
    <text evidence="10">The sequence shown here is derived from an EMBL/GenBank/DDBJ whole genome shotgun (WGS) entry which is preliminary data.</text>
</comment>
<dbReference type="AlphaFoldDB" id="A0AAN8A6N5"/>
<evidence type="ECO:0000256" key="9">
    <source>
        <dbReference type="RuleBase" id="RU364144"/>
    </source>
</evidence>
<dbReference type="GO" id="GO:0070847">
    <property type="term" value="C:core mediator complex"/>
    <property type="evidence" value="ECO:0007669"/>
    <property type="project" value="TreeGrafter"/>
</dbReference>
<evidence type="ECO:0000313" key="10">
    <source>
        <dbReference type="EMBL" id="KAK5779027.1"/>
    </source>
</evidence>
<evidence type="ECO:0000256" key="7">
    <source>
        <dbReference type="ARBA" id="ARBA00023242"/>
    </source>
</evidence>
<proteinExistence type="inferred from homology"/>
<evidence type="ECO:0000313" key="11">
    <source>
        <dbReference type="Proteomes" id="UP001306508"/>
    </source>
</evidence>